<accession>A0ABX4V322</accession>
<name>A0ABX4V322_9BURK</name>
<organism evidence="1 2">
    <name type="scientific">Paraburkholderia rhynchosiae</name>
    <dbReference type="NCBI Taxonomy" id="487049"/>
    <lineage>
        <taxon>Bacteria</taxon>
        <taxon>Pseudomonadati</taxon>
        <taxon>Pseudomonadota</taxon>
        <taxon>Betaproteobacteria</taxon>
        <taxon>Burkholderiales</taxon>
        <taxon>Burkholderiaceae</taxon>
        <taxon>Paraburkholderia</taxon>
    </lineage>
</organism>
<reference evidence="1 2" key="1">
    <citation type="submission" date="2018-01" db="EMBL/GenBank/DDBJ databases">
        <title>Whole genome analyses suggest that Burkholderia sensu lato contains two further novel genera in the rhizoxinica-symbiotica group Mycetohabitans gen. nov., and Trinickia gen. nov.: implications for the evolution of diazotrophy and nodulation in the Burkholderiaceae.</title>
        <authorList>
            <person name="Estrada-de los Santos P."/>
            <person name="Palmer M."/>
            <person name="Chavez-Ramirez B."/>
            <person name="Beukes C."/>
            <person name="Steenkamp E.T."/>
            <person name="Hirsch A.M."/>
            <person name="Manyaka P."/>
            <person name="Maluk M."/>
            <person name="Lafos M."/>
            <person name="Crook M."/>
            <person name="Gross E."/>
            <person name="Simon M.F."/>
            <person name="Bueno dos Reis Junior F."/>
            <person name="Poole P.S."/>
            <person name="Venter S.N."/>
            <person name="James E.K."/>
        </authorList>
    </citation>
    <scope>NUCLEOTIDE SEQUENCE [LARGE SCALE GENOMIC DNA]</scope>
    <source>
        <strain evidence="1 2">WSM 3937</strain>
    </source>
</reference>
<evidence type="ECO:0000313" key="2">
    <source>
        <dbReference type="Proteomes" id="UP000235659"/>
    </source>
</evidence>
<dbReference type="RefSeq" id="WP_102633465.1">
    <property type="nucleotide sequence ID" value="NZ_CADIJZ010000014.1"/>
</dbReference>
<evidence type="ECO:0000313" key="1">
    <source>
        <dbReference type="EMBL" id="PMS29460.1"/>
    </source>
</evidence>
<comment type="caution">
    <text evidence="1">The sequence shown here is derived from an EMBL/GenBank/DDBJ whole genome shotgun (WGS) entry which is preliminary data.</text>
</comment>
<dbReference type="Proteomes" id="UP000235659">
    <property type="component" value="Unassembled WGS sequence"/>
</dbReference>
<proteinExistence type="predicted"/>
<keyword evidence="2" id="KW-1185">Reference proteome</keyword>
<gene>
    <name evidence="1" type="ORF">C0Z16_17940</name>
</gene>
<evidence type="ECO:0008006" key="3">
    <source>
        <dbReference type="Google" id="ProtNLM"/>
    </source>
</evidence>
<protein>
    <recommendedName>
        <fullName evidence="3">Reverse transcriptase domain-containing protein</fullName>
    </recommendedName>
</protein>
<sequence length="84" mass="9620">MTYADDPVILCKRGKADEALLKLREIMSKLKLTVNRTTRQVLSRGPNPQLDDRSHRMPPIAVRHCAAINCRSQLHFHRMPLAMS</sequence>
<dbReference type="EMBL" id="PNXY01000012">
    <property type="protein sequence ID" value="PMS29460.1"/>
    <property type="molecule type" value="Genomic_DNA"/>
</dbReference>